<reference evidence="1 2" key="1">
    <citation type="submission" date="2020-08" db="EMBL/GenBank/DDBJ databases">
        <authorList>
            <person name="Koutsovoulos G."/>
            <person name="Danchin GJ E."/>
        </authorList>
    </citation>
    <scope>NUCLEOTIDE SEQUENCE [LARGE SCALE GENOMIC DNA]</scope>
</reference>
<dbReference type="Proteomes" id="UP000580250">
    <property type="component" value="Unassembled WGS sequence"/>
</dbReference>
<protein>
    <submittedName>
        <fullName evidence="1">Uncharacterized protein</fullName>
    </submittedName>
</protein>
<evidence type="ECO:0000313" key="1">
    <source>
        <dbReference type="EMBL" id="CAD2182182.1"/>
    </source>
</evidence>
<sequence length="80" mass="9026">MNGDEFLCVNNTTKISREELMAYVREELICTIGSADSPVTIPVLITTFREDTCNDIGVLAENLDIHQFLLCWVQTTFVTL</sequence>
<gene>
    <name evidence="1" type="ORF">MENT_LOCUS34372</name>
</gene>
<evidence type="ECO:0000313" key="2">
    <source>
        <dbReference type="Proteomes" id="UP000580250"/>
    </source>
</evidence>
<proteinExistence type="predicted"/>
<dbReference type="AlphaFoldDB" id="A0A6V7W572"/>
<name>A0A6V7W572_MELEN</name>
<organism evidence="1 2">
    <name type="scientific">Meloidogyne enterolobii</name>
    <name type="common">Root-knot nematode worm</name>
    <name type="synonym">Meloidogyne mayaguensis</name>
    <dbReference type="NCBI Taxonomy" id="390850"/>
    <lineage>
        <taxon>Eukaryota</taxon>
        <taxon>Metazoa</taxon>
        <taxon>Ecdysozoa</taxon>
        <taxon>Nematoda</taxon>
        <taxon>Chromadorea</taxon>
        <taxon>Rhabditida</taxon>
        <taxon>Tylenchina</taxon>
        <taxon>Tylenchomorpha</taxon>
        <taxon>Tylenchoidea</taxon>
        <taxon>Meloidogynidae</taxon>
        <taxon>Meloidogyninae</taxon>
        <taxon>Meloidogyne</taxon>
    </lineage>
</organism>
<comment type="caution">
    <text evidence="1">The sequence shown here is derived from an EMBL/GenBank/DDBJ whole genome shotgun (WGS) entry which is preliminary data.</text>
</comment>
<dbReference type="EMBL" id="CAJEWN010000423">
    <property type="protein sequence ID" value="CAD2182182.1"/>
    <property type="molecule type" value="Genomic_DNA"/>
</dbReference>
<accession>A0A6V7W572</accession>